<dbReference type="InterPro" id="IPR036527">
    <property type="entry name" value="SCP2_sterol-bd_dom_sf"/>
</dbReference>
<dbReference type="AlphaFoldDB" id="A0A245ZJ30"/>
<dbReference type="Pfam" id="PF01638">
    <property type="entry name" value="HxlR"/>
    <property type="match status" value="1"/>
</dbReference>
<dbReference type="InterPro" id="IPR002577">
    <property type="entry name" value="HTH_HxlR"/>
</dbReference>
<dbReference type="PANTHER" id="PTHR33204:SF18">
    <property type="entry name" value="TRANSCRIPTIONAL REGULATORY PROTEIN"/>
    <property type="match status" value="1"/>
</dbReference>
<protein>
    <submittedName>
        <fullName evidence="5">HTH-type transcriptional regulator YodB</fullName>
    </submittedName>
</protein>
<keyword evidence="3" id="KW-0804">Transcription</keyword>
<dbReference type="Gene3D" id="3.30.1050.10">
    <property type="entry name" value="SCP2 sterol-binding domain"/>
    <property type="match status" value="1"/>
</dbReference>
<evidence type="ECO:0000256" key="2">
    <source>
        <dbReference type="ARBA" id="ARBA00023125"/>
    </source>
</evidence>
<dbReference type="InterPro" id="IPR036390">
    <property type="entry name" value="WH_DNA-bd_sf"/>
</dbReference>
<evidence type="ECO:0000313" key="5">
    <source>
        <dbReference type="EMBL" id="OWK29740.1"/>
    </source>
</evidence>
<dbReference type="Gene3D" id="1.10.10.10">
    <property type="entry name" value="Winged helix-like DNA-binding domain superfamily/Winged helix DNA-binding domain"/>
    <property type="match status" value="1"/>
</dbReference>
<organism evidence="5 6">
    <name type="scientific">Sphingomonas mucosissima</name>
    <dbReference type="NCBI Taxonomy" id="370959"/>
    <lineage>
        <taxon>Bacteria</taxon>
        <taxon>Pseudomonadati</taxon>
        <taxon>Pseudomonadota</taxon>
        <taxon>Alphaproteobacteria</taxon>
        <taxon>Sphingomonadales</taxon>
        <taxon>Sphingomonadaceae</taxon>
        <taxon>Sphingomonas</taxon>
    </lineage>
</organism>
<evidence type="ECO:0000256" key="1">
    <source>
        <dbReference type="ARBA" id="ARBA00023015"/>
    </source>
</evidence>
<reference evidence="5 6" key="1">
    <citation type="submission" date="2017-03" db="EMBL/GenBank/DDBJ databases">
        <title>Genome sequence of Sphingomonas mucosissima DSM 17494.</title>
        <authorList>
            <person name="Poehlein A."/>
            <person name="Wuebbeler J.H."/>
            <person name="Steinbuechel A."/>
            <person name="Daniel R."/>
        </authorList>
    </citation>
    <scope>NUCLEOTIDE SEQUENCE [LARGE SCALE GENOMIC DNA]</scope>
    <source>
        <strain evidence="5 6">DSM 17494</strain>
    </source>
</reference>
<keyword evidence="1" id="KW-0805">Transcription regulation</keyword>
<evidence type="ECO:0000256" key="3">
    <source>
        <dbReference type="ARBA" id="ARBA00023163"/>
    </source>
</evidence>
<dbReference type="PANTHER" id="PTHR33204">
    <property type="entry name" value="TRANSCRIPTIONAL REGULATOR, MARR FAMILY"/>
    <property type="match status" value="1"/>
</dbReference>
<dbReference type="SUPFAM" id="SSF55718">
    <property type="entry name" value="SCP-like"/>
    <property type="match status" value="1"/>
</dbReference>
<name>A0A245ZJ30_9SPHN</name>
<evidence type="ECO:0000259" key="4">
    <source>
        <dbReference type="PROSITE" id="PS51118"/>
    </source>
</evidence>
<dbReference type="GO" id="GO:0003677">
    <property type="term" value="F:DNA binding"/>
    <property type="evidence" value="ECO:0007669"/>
    <property type="project" value="UniProtKB-KW"/>
</dbReference>
<evidence type="ECO:0000313" key="6">
    <source>
        <dbReference type="Proteomes" id="UP000197783"/>
    </source>
</evidence>
<feature type="domain" description="HTH hxlR-type" evidence="4">
    <location>
        <begin position="22"/>
        <end position="120"/>
    </location>
</feature>
<dbReference type="EMBL" id="NBBJ01000003">
    <property type="protein sequence ID" value="OWK29740.1"/>
    <property type="molecule type" value="Genomic_DNA"/>
</dbReference>
<dbReference type="Proteomes" id="UP000197783">
    <property type="component" value="Unassembled WGS sequence"/>
</dbReference>
<accession>A0A245ZJ30</accession>
<dbReference type="PROSITE" id="PS51118">
    <property type="entry name" value="HTH_HXLR"/>
    <property type="match status" value="1"/>
</dbReference>
<keyword evidence="2" id="KW-0238">DNA-binding</keyword>
<sequence>MKLEKMTNGESGAVKRWYDDACGTALAMELVGERWSLLIVRELMFGPRRFGELKASLGGISANVLTQRLEGLERAHIVKRERLPPPANVQVYGLTAWGYQAEEPIKALGAWAARSPDHDPMLPLSAASMMLSLRTMIDVAAARAMPDMAVGFTFGPESFVARLECGDLPIVRGSAAVDVHFATTPRIMANLTYGKWPITEAEAAGELVFTGDRELAARFIDLFRLPTKAEVE</sequence>
<keyword evidence="6" id="KW-1185">Reference proteome</keyword>
<dbReference type="InterPro" id="IPR036388">
    <property type="entry name" value="WH-like_DNA-bd_sf"/>
</dbReference>
<dbReference type="SUPFAM" id="SSF46785">
    <property type="entry name" value="Winged helix' DNA-binding domain"/>
    <property type="match status" value="1"/>
</dbReference>
<comment type="caution">
    <text evidence="5">The sequence shown here is derived from an EMBL/GenBank/DDBJ whole genome shotgun (WGS) entry which is preliminary data.</text>
</comment>
<dbReference type="OrthoDB" id="9782219at2"/>
<proteinExistence type="predicted"/>
<gene>
    <name evidence="5" type="primary">yodB_2</name>
    <name evidence="5" type="ORF">SPMU_21600</name>
</gene>